<dbReference type="InterPro" id="IPR008826">
    <property type="entry name" value="Se-bd"/>
</dbReference>
<dbReference type="SUPFAM" id="SSF75011">
    <property type="entry name" value="3-carboxy-cis,cis-mucoante lactonizing enzyme"/>
    <property type="match status" value="1"/>
</dbReference>
<name>A0A131YPQ2_RHIAP</name>
<evidence type="ECO:0000256" key="1">
    <source>
        <dbReference type="ARBA" id="ARBA00005606"/>
    </source>
</evidence>
<protein>
    <submittedName>
        <fullName evidence="3">Selenium-binding protein 1</fullName>
    </submittedName>
</protein>
<dbReference type="EMBL" id="GEDV01008009">
    <property type="protein sequence ID" value="JAP80548.1"/>
    <property type="molecule type" value="Transcribed_RNA"/>
</dbReference>
<evidence type="ECO:0000256" key="2">
    <source>
        <dbReference type="ARBA" id="ARBA00023266"/>
    </source>
</evidence>
<evidence type="ECO:0000313" key="3">
    <source>
        <dbReference type="EMBL" id="JAP80548.1"/>
    </source>
</evidence>
<dbReference type="Pfam" id="PF05694">
    <property type="entry name" value="SBP56"/>
    <property type="match status" value="1"/>
</dbReference>
<comment type="similarity">
    <text evidence="1">Belongs to the selenium-binding protein family.</text>
</comment>
<dbReference type="AlphaFoldDB" id="A0A131YPQ2"/>
<dbReference type="PANTHER" id="PTHR23300:SF0">
    <property type="entry name" value="METHANETHIOL OXIDASE"/>
    <property type="match status" value="1"/>
</dbReference>
<accession>A0A131YPQ2</accession>
<sequence length="275" mass="31012">MVSSQWGAPSAFKKGFDLKDVEDGKYGTHIDIWEWPALVHQKSLDLGTEGLMPLEVRFLHYPEASEGYVGCALGSTVWRFFKDEDGSWSVEKVITIPPKKVKGWILEDMPAVITDILISLDDRYLYIVCWIHGDIRQYDITDTRHPKLVGQVFTGGSIYKGGPVTVLHDEELKEQPERCVIKNKPVEGAGQMLQLSLDGKRLYATTSLYSAWDKQFYPELIKKGAMMLRVNVDNILGGLCIDRDFLVDFGEEPDGPVLAHEMRFPGGDSTSDIWL</sequence>
<dbReference type="PANTHER" id="PTHR23300">
    <property type="entry name" value="METHANETHIOL OXIDASE"/>
    <property type="match status" value="1"/>
</dbReference>
<reference evidence="3" key="1">
    <citation type="journal article" date="2016" name="Ticks Tick Borne Dis.">
        <title>De novo assembly and annotation of the salivary gland transcriptome of Rhipicephalus appendiculatus male and female ticks during blood feeding.</title>
        <authorList>
            <person name="de Castro M.H."/>
            <person name="de Klerk D."/>
            <person name="Pienaar R."/>
            <person name="Latif A.A."/>
            <person name="Rees D.J."/>
            <person name="Mans B.J."/>
        </authorList>
    </citation>
    <scope>NUCLEOTIDE SEQUENCE</scope>
    <source>
        <tissue evidence="3">Salivary glands</tissue>
    </source>
</reference>
<keyword evidence="2" id="KW-0711">Selenium</keyword>
<organism evidence="3">
    <name type="scientific">Rhipicephalus appendiculatus</name>
    <name type="common">Brown ear tick</name>
    <dbReference type="NCBI Taxonomy" id="34631"/>
    <lineage>
        <taxon>Eukaryota</taxon>
        <taxon>Metazoa</taxon>
        <taxon>Ecdysozoa</taxon>
        <taxon>Arthropoda</taxon>
        <taxon>Chelicerata</taxon>
        <taxon>Arachnida</taxon>
        <taxon>Acari</taxon>
        <taxon>Parasitiformes</taxon>
        <taxon>Ixodida</taxon>
        <taxon>Ixodoidea</taxon>
        <taxon>Ixodidae</taxon>
        <taxon>Rhipicephalinae</taxon>
        <taxon>Rhipicephalus</taxon>
        <taxon>Rhipicephalus</taxon>
    </lineage>
</organism>
<dbReference type="GO" id="GO:0008430">
    <property type="term" value="F:selenium binding"/>
    <property type="evidence" value="ECO:0007669"/>
    <property type="project" value="InterPro"/>
</dbReference>
<proteinExistence type="inferred from homology"/>